<evidence type="ECO:0000313" key="2">
    <source>
        <dbReference type="Proteomes" id="UP000523795"/>
    </source>
</evidence>
<evidence type="ECO:0008006" key="3">
    <source>
        <dbReference type="Google" id="ProtNLM"/>
    </source>
</evidence>
<dbReference type="EMBL" id="JAAZSR010000069">
    <property type="protein sequence ID" value="NKX50191.1"/>
    <property type="molecule type" value="Genomic_DNA"/>
</dbReference>
<reference evidence="1 2" key="1">
    <citation type="submission" date="2020-04" db="EMBL/GenBank/DDBJ databases">
        <authorList>
            <person name="Liu S."/>
        </authorList>
    </citation>
    <scope>NUCLEOTIDE SEQUENCE [LARGE SCALE GENOMIC DNA]</scope>
    <source>
        <strain evidence="1 2">CGMCC 1.15091</strain>
    </source>
</reference>
<gene>
    <name evidence="1" type="ORF">HER39_06330</name>
</gene>
<name>A0ABX1JM22_9MICC</name>
<sequence>MSQDIAAVIIIVAAAILPVASALPARRRRRSYPGTVRLSPGIRVRSAEAPRHFSTGHAGARPDTWWSPTFGDFASEEAFTQAP</sequence>
<organism evidence="1 2">
    <name type="scientific">Arthrobacter deserti</name>
    <dbReference type="NCBI Taxonomy" id="1742687"/>
    <lineage>
        <taxon>Bacteria</taxon>
        <taxon>Bacillati</taxon>
        <taxon>Actinomycetota</taxon>
        <taxon>Actinomycetes</taxon>
        <taxon>Micrococcales</taxon>
        <taxon>Micrococcaceae</taxon>
        <taxon>Arthrobacter</taxon>
    </lineage>
</organism>
<comment type="caution">
    <text evidence="1">The sequence shown here is derived from an EMBL/GenBank/DDBJ whole genome shotgun (WGS) entry which is preliminary data.</text>
</comment>
<dbReference type="Proteomes" id="UP000523795">
    <property type="component" value="Unassembled WGS sequence"/>
</dbReference>
<accession>A0ABX1JM22</accession>
<evidence type="ECO:0000313" key="1">
    <source>
        <dbReference type="EMBL" id="NKX50191.1"/>
    </source>
</evidence>
<protein>
    <recommendedName>
        <fullName evidence="3">Secreted protein</fullName>
    </recommendedName>
</protein>
<keyword evidence="2" id="KW-1185">Reference proteome</keyword>
<proteinExistence type="predicted"/>